<sequence>HRLEADREEAKACADIALLPLDDVLARLRGTRAAANYMYACQYREEHPIDESEGRLSDHDHERVLEEGARAWAFAPGPEHSGIAVRSGTEIEFSGGEQSLLASLQFPNERRVYYYEVRLDSVPAATNVAVGVAMRDYPPRRMAGWARNSVAYHTIDGTAYYSHPLDARRTALARARTSDTIGVGWRPNSGKMFFALNGAFICHIRTPWARRRLFPVVSADGPCSLSFNAGERAFVLSHANMRHWSLASTEGVRMPPPMYQHVAGTFLLEESPRHLHGPPAYGGSNASLASPSPSYSVLSVDGSLDVQHRHRLPGDIFDDDDGDGDWCGLSDAELELQDMTATAPLRPAAMRSCPSLATRVPPD</sequence>
<accession>A0ACC1KZJ4</accession>
<reference evidence="1" key="1">
    <citation type="submission" date="2022-07" db="EMBL/GenBank/DDBJ databases">
        <title>Phylogenomic reconstructions and comparative analyses of Kickxellomycotina fungi.</title>
        <authorList>
            <person name="Reynolds N.K."/>
            <person name="Stajich J.E."/>
            <person name="Barry K."/>
            <person name="Grigoriev I.V."/>
            <person name="Crous P."/>
            <person name="Smith M.E."/>
        </authorList>
    </citation>
    <scope>NUCLEOTIDE SEQUENCE</scope>
    <source>
        <strain evidence="1">BCRC 34780</strain>
    </source>
</reference>
<dbReference type="Proteomes" id="UP001140087">
    <property type="component" value="Unassembled WGS sequence"/>
</dbReference>
<proteinExistence type="predicted"/>
<evidence type="ECO:0000313" key="1">
    <source>
        <dbReference type="EMBL" id="KAJ2798027.1"/>
    </source>
</evidence>
<feature type="non-terminal residue" evidence="1">
    <location>
        <position position="1"/>
    </location>
</feature>
<gene>
    <name evidence="1" type="primary">ssh4_2</name>
    <name evidence="1" type="ORF">H4R21_004089</name>
</gene>
<comment type="caution">
    <text evidence="1">The sequence shown here is derived from an EMBL/GenBank/DDBJ whole genome shotgun (WGS) entry which is preliminary data.</text>
</comment>
<dbReference type="EMBL" id="JANBUN010001464">
    <property type="protein sequence ID" value="KAJ2798027.1"/>
    <property type="molecule type" value="Genomic_DNA"/>
</dbReference>
<evidence type="ECO:0000313" key="2">
    <source>
        <dbReference type="Proteomes" id="UP001140087"/>
    </source>
</evidence>
<name>A0ACC1KZJ4_9FUNG</name>
<keyword evidence="2" id="KW-1185">Reference proteome</keyword>
<organism evidence="1 2">
    <name type="scientific">Coemansia helicoidea</name>
    <dbReference type="NCBI Taxonomy" id="1286919"/>
    <lineage>
        <taxon>Eukaryota</taxon>
        <taxon>Fungi</taxon>
        <taxon>Fungi incertae sedis</taxon>
        <taxon>Zoopagomycota</taxon>
        <taxon>Kickxellomycotina</taxon>
        <taxon>Kickxellomycetes</taxon>
        <taxon>Kickxellales</taxon>
        <taxon>Kickxellaceae</taxon>
        <taxon>Coemansia</taxon>
    </lineage>
</organism>
<protein>
    <submittedName>
        <fullName evidence="1">Protein ssh4</fullName>
    </submittedName>
</protein>